<keyword evidence="3" id="KW-1185">Reference proteome</keyword>
<accession>A0A517Y8V7</accession>
<organism evidence="2 3">
    <name type="scientific">Anatilimnocola aggregata</name>
    <dbReference type="NCBI Taxonomy" id="2528021"/>
    <lineage>
        <taxon>Bacteria</taxon>
        <taxon>Pseudomonadati</taxon>
        <taxon>Planctomycetota</taxon>
        <taxon>Planctomycetia</taxon>
        <taxon>Pirellulales</taxon>
        <taxon>Pirellulaceae</taxon>
        <taxon>Anatilimnocola</taxon>
    </lineage>
</organism>
<reference evidence="2 3" key="1">
    <citation type="submission" date="2019-02" db="EMBL/GenBank/DDBJ databases">
        <title>Deep-cultivation of Planctomycetes and their phenomic and genomic characterization uncovers novel biology.</title>
        <authorList>
            <person name="Wiegand S."/>
            <person name="Jogler M."/>
            <person name="Boedeker C."/>
            <person name="Pinto D."/>
            <person name="Vollmers J."/>
            <person name="Rivas-Marin E."/>
            <person name="Kohn T."/>
            <person name="Peeters S.H."/>
            <person name="Heuer A."/>
            <person name="Rast P."/>
            <person name="Oberbeckmann S."/>
            <person name="Bunk B."/>
            <person name="Jeske O."/>
            <person name="Meyerdierks A."/>
            <person name="Storesund J.E."/>
            <person name="Kallscheuer N."/>
            <person name="Luecker S."/>
            <person name="Lage O.M."/>
            <person name="Pohl T."/>
            <person name="Merkel B.J."/>
            <person name="Hornburger P."/>
            <person name="Mueller R.-W."/>
            <person name="Bruemmer F."/>
            <person name="Labrenz M."/>
            <person name="Spormann A.M."/>
            <person name="Op den Camp H."/>
            <person name="Overmann J."/>
            <person name="Amann R."/>
            <person name="Jetten M.S.M."/>
            <person name="Mascher T."/>
            <person name="Medema M.H."/>
            <person name="Devos D.P."/>
            <person name="Kaster A.-K."/>
            <person name="Ovreas L."/>
            <person name="Rohde M."/>
            <person name="Galperin M.Y."/>
            <person name="Jogler C."/>
        </authorList>
    </citation>
    <scope>NUCLEOTIDE SEQUENCE [LARGE SCALE GENOMIC DNA]</scope>
    <source>
        <strain evidence="2 3">ETA_A8</strain>
    </source>
</reference>
<gene>
    <name evidence="2" type="ORF">ETAA8_17340</name>
</gene>
<sequence length="178" mass="19263" precursor="true">MNTSRRFLFGALAVAATAMLVGPVSAQKDAGSKARGEATVPFWSSKASQRHFENARNYSYDFRGYVQANPKPSPAVVKEVTTGIGHNLAEAKKHLAQMKKDFATNKSAVTAIEGLEKQVAAAYEHHDKLMACCNDATFDAMKTMTCCDDLGAEMDKILDSHTKLMDSLAPKHAAPAKK</sequence>
<dbReference type="EMBL" id="CP036274">
    <property type="protein sequence ID" value="QDU26653.1"/>
    <property type="molecule type" value="Genomic_DNA"/>
</dbReference>
<evidence type="ECO:0000313" key="3">
    <source>
        <dbReference type="Proteomes" id="UP000315017"/>
    </source>
</evidence>
<dbReference type="OrthoDB" id="289795at2"/>
<feature type="signal peptide" evidence="1">
    <location>
        <begin position="1"/>
        <end position="26"/>
    </location>
</feature>
<keyword evidence="1" id="KW-0732">Signal</keyword>
<proteinExistence type="predicted"/>
<protein>
    <submittedName>
        <fullName evidence="2">Uncharacterized protein</fullName>
    </submittedName>
</protein>
<dbReference type="KEGG" id="aagg:ETAA8_17340"/>
<dbReference type="AlphaFoldDB" id="A0A517Y8V7"/>
<evidence type="ECO:0000313" key="2">
    <source>
        <dbReference type="EMBL" id="QDU26653.1"/>
    </source>
</evidence>
<dbReference type="Proteomes" id="UP000315017">
    <property type="component" value="Chromosome"/>
</dbReference>
<feature type="chain" id="PRO_5021830608" evidence="1">
    <location>
        <begin position="27"/>
        <end position="178"/>
    </location>
</feature>
<name>A0A517Y8V7_9BACT</name>
<evidence type="ECO:0000256" key="1">
    <source>
        <dbReference type="SAM" id="SignalP"/>
    </source>
</evidence>
<dbReference type="RefSeq" id="WP_145087416.1">
    <property type="nucleotide sequence ID" value="NZ_CP036274.1"/>
</dbReference>